<dbReference type="PANTHER" id="PTHR34047:SF8">
    <property type="entry name" value="PROTEIN YKFC"/>
    <property type="match status" value="1"/>
</dbReference>
<reference evidence="3" key="1">
    <citation type="submission" date="2023-07" db="EMBL/GenBank/DDBJ databases">
        <title>Genomic Encyclopedia of Type Strains, Phase IV (KMG-IV): sequencing the most valuable type-strain genomes for metagenomic binning, comparative biology and taxonomic classification.</title>
        <authorList>
            <person name="Goeker M."/>
        </authorList>
    </citation>
    <scope>NUCLEOTIDE SEQUENCE</scope>
    <source>
        <strain evidence="3">DSM 23947</strain>
    </source>
</reference>
<dbReference type="CDD" id="cd01651">
    <property type="entry name" value="RT_G2_intron"/>
    <property type="match status" value="1"/>
</dbReference>
<name>A0AAJ1SXS5_9BACI</name>
<dbReference type="SUPFAM" id="SSF56672">
    <property type="entry name" value="DNA/RNA polymerases"/>
    <property type="match status" value="1"/>
</dbReference>
<sequence length="533" mass="62985">MRDPLVVLNNLASKSHLEEYVYFKIYRNLYNRNFYLVAYSKLAPNGGNLTEGVNGTTIDGMSIQRIDDLIEQIKNESYKPQPVRRTYIPKKNGKLRPLGIPSFNDKLVQEVVRMILEAIYENSFSDHSHGFRPNRSCHTALMEIKRNFTGVKWFIEGDIEGFFDNINHQKLISILRKRIKDEKFINLIWKFLKAGYMEDWKFHKTYSGTPQGGIISPILSNIYLNELDNFVENYKFDNFTEGKKRKRNPEYKLISGRIEYKVKKLKDNYETLDESERRQLQDEINELRNTLRSMQYSDPMDGNDKRLLYVRYADDFLIGIIGSKKDASHIKEILSEFLKDELKLNLSDDKTLITNGKDFARFLSYDITIENSHERIRDKNGNLRRFFNGRCQLYVPREKWINTLLDLGALKIDRTGKWKWLHRPELINRDDLEILSTYNSEIRGFYIYYRLAKNASVVGKFYSLMKHSMFKTFANKYKTSTAKIIRKYSVNGTFMVKYETKSGTKYRKLYDEGFKRNESVIKNIDVDHLPNTF</sequence>
<feature type="domain" description="Reverse transcriptase" evidence="2">
    <location>
        <begin position="69"/>
        <end position="367"/>
    </location>
</feature>
<dbReference type="PROSITE" id="PS50878">
    <property type="entry name" value="RT_POL"/>
    <property type="match status" value="1"/>
</dbReference>
<dbReference type="GO" id="GO:0006397">
    <property type="term" value="P:mRNA processing"/>
    <property type="evidence" value="ECO:0007669"/>
    <property type="project" value="InterPro"/>
</dbReference>
<accession>A0AAJ1SXS5</accession>
<dbReference type="InterPro" id="IPR024937">
    <property type="entry name" value="Domain_X"/>
</dbReference>
<evidence type="ECO:0000256" key="1">
    <source>
        <dbReference type="SAM" id="Coils"/>
    </source>
</evidence>
<evidence type="ECO:0000259" key="2">
    <source>
        <dbReference type="PROSITE" id="PS50878"/>
    </source>
</evidence>
<evidence type="ECO:0000313" key="3">
    <source>
        <dbReference type="EMBL" id="MDQ0214699.1"/>
    </source>
</evidence>
<keyword evidence="3" id="KW-0695">RNA-directed DNA polymerase</keyword>
<dbReference type="PANTHER" id="PTHR34047">
    <property type="entry name" value="NUCLEAR INTRON MATURASE 1, MITOCHONDRIAL-RELATED"/>
    <property type="match status" value="1"/>
</dbReference>
<dbReference type="InterPro" id="IPR000477">
    <property type="entry name" value="RT_dom"/>
</dbReference>
<dbReference type="GO" id="GO:0003964">
    <property type="term" value="F:RNA-directed DNA polymerase activity"/>
    <property type="evidence" value="ECO:0007669"/>
    <property type="project" value="UniProtKB-KW"/>
</dbReference>
<gene>
    <name evidence="3" type="ORF">J2S13_001096</name>
</gene>
<comment type="caution">
    <text evidence="3">The sequence shown here is derived from an EMBL/GenBank/DDBJ whole genome shotgun (WGS) entry which is preliminary data.</text>
</comment>
<dbReference type="Proteomes" id="UP001237207">
    <property type="component" value="Unassembled WGS sequence"/>
</dbReference>
<keyword evidence="3" id="KW-0548">Nucleotidyltransferase</keyword>
<evidence type="ECO:0000313" key="4">
    <source>
        <dbReference type="Proteomes" id="UP001237207"/>
    </source>
</evidence>
<dbReference type="InterPro" id="IPR043502">
    <property type="entry name" value="DNA/RNA_pol_sf"/>
</dbReference>
<dbReference type="InterPro" id="IPR051083">
    <property type="entry name" value="GrpII_Intron_Splice-Mob/Def"/>
</dbReference>
<feature type="coiled-coil region" evidence="1">
    <location>
        <begin position="270"/>
        <end position="297"/>
    </location>
</feature>
<keyword evidence="1" id="KW-0175">Coiled coil</keyword>
<dbReference type="Pfam" id="PF00078">
    <property type="entry name" value="RVT_1"/>
    <property type="match status" value="1"/>
</dbReference>
<keyword evidence="3" id="KW-0808">Transferase</keyword>
<dbReference type="Pfam" id="PF01348">
    <property type="entry name" value="Intron_maturas2"/>
    <property type="match status" value="1"/>
</dbReference>
<keyword evidence="4" id="KW-1185">Reference proteome</keyword>
<organism evidence="3 4">
    <name type="scientific">Oikeobacillus pervagus</name>
    <dbReference type="NCBI Taxonomy" id="1325931"/>
    <lineage>
        <taxon>Bacteria</taxon>
        <taxon>Bacillati</taxon>
        <taxon>Bacillota</taxon>
        <taxon>Bacilli</taxon>
        <taxon>Bacillales</taxon>
        <taxon>Bacillaceae</taxon>
        <taxon>Oikeobacillus</taxon>
    </lineage>
</organism>
<proteinExistence type="predicted"/>
<protein>
    <submittedName>
        <fullName evidence="3">Group II intron reverse transcriptase/maturase</fullName>
    </submittedName>
</protein>
<dbReference type="AlphaFoldDB" id="A0AAJ1SXS5"/>
<dbReference type="EMBL" id="JAUSUC010000009">
    <property type="protein sequence ID" value="MDQ0214699.1"/>
    <property type="molecule type" value="Genomic_DNA"/>
</dbReference>